<feature type="transmembrane region" description="Helical" evidence="9">
    <location>
        <begin position="256"/>
        <end position="286"/>
    </location>
</feature>
<dbReference type="CDD" id="cd06550">
    <property type="entry name" value="TM_ABC_iron-siderophores_like"/>
    <property type="match status" value="1"/>
</dbReference>
<sequence length="347" mass="35845">MTISTSRPSDTRAAAGVAGRARDSRPGAPLRIKVTAPVEILSWTLALLGLAAASLLVGVYDVFGAPDGTRMLLLTRIPRTVSLLLAGAALATCGLVMQRLTRNRFVEPTTTGTTEWAGLGLLTALILTPDAPIVWKMVLAIAFSFGGTMLFFAILGRIRDTSALLVPIIGIMLGAVVGAVSTWVALATNALQSMGAWFMGSFASAIEGQYEPVWAVLLVLIGIAVVADRFTVAGLGKDVATSVGLDHGRTILVGTAMVASATGIITVVIGNLPFLGLIVPNVVALVHGDDLRSTLPRVLALGAATVTACDIIGRSIIMPFEIPVGTILSLLGAIVFTALLLKGGRGD</sequence>
<evidence type="ECO:0000256" key="1">
    <source>
        <dbReference type="ARBA" id="ARBA00004651"/>
    </source>
</evidence>
<keyword evidence="3" id="KW-0813">Transport</keyword>
<feature type="transmembrane region" description="Helical" evidence="9">
    <location>
        <begin position="322"/>
        <end position="341"/>
    </location>
</feature>
<feature type="transmembrane region" description="Helical" evidence="9">
    <location>
        <begin position="163"/>
        <end position="184"/>
    </location>
</feature>
<evidence type="ECO:0000256" key="8">
    <source>
        <dbReference type="SAM" id="MobiDB-lite"/>
    </source>
</evidence>
<feature type="transmembrane region" description="Helical" evidence="9">
    <location>
        <begin position="298"/>
        <end position="316"/>
    </location>
</feature>
<gene>
    <name evidence="10" type="ORF">HD592_001772</name>
</gene>
<keyword evidence="6 9" id="KW-1133">Transmembrane helix</keyword>
<dbReference type="GO" id="GO:0033214">
    <property type="term" value="P:siderophore-iron import into cell"/>
    <property type="evidence" value="ECO:0007669"/>
    <property type="project" value="TreeGrafter"/>
</dbReference>
<evidence type="ECO:0000313" key="10">
    <source>
        <dbReference type="EMBL" id="MBB6335207.1"/>
    </source>
</evidence>
<dbReference type="PANTHER" id="PTHR30472">
    <property type="entry name" value="FERRIC ENTEROBACTIN TRANSPORT SYSTEM PERMEASE PROTEIN"/>
    <property type="match status" value="1"/>
</dbReference>
<evidence type="ECO:0000256" key="9">
    <source>
        <dbReference type="SAM" id="Phobius"/>
    </source>
</evidence>
<evidence type="ECO:0000256" key="5">
    <source>
        <dbReference type="ARBA" id="ARBA00022692"/>
    </source>
</evidence>
<protein>
    <submittedName>
        <fullName evidence="10">Iron complex transport system permease protein</fullName>
    </submittedName>
</protein>
<evidence type="ECO:0000256" key="7">
    <source>
        <dbReference type="ARBA" id="ARBA00023136"/>
    </source>
</evidence>
<dbReference type="GO" id="GO:0022857">
    <property type="term" value="F:transmembrane transporter activity"/>
    <property type="evidence" value="ECO:0007669"/>
    <property type="project" value="InterPro"/>
</dbReference>
<dbReference type="InterPro" id="IPR000522">
    <property type="entry name" value="ABC_transptr_permease_BtuC"/>
</dbReference>
<keyword evidence="5 9" id="KW-0812">Transmembrane</keyword>
<dbReference type="PANTHER" id="PTHR30472:SF27">
    <property type="entry name" value="PETROBACTIN IMPORT SYSTEM PERMEASE PROTEIN YCLN"/>
    <property type="match status" value="1"/>
</dbReference>
<dbReference type="Pfam" id="PF01032">
    <property type="entry name" value="FecCD"/>
    <property type="match status" value="1"/>
</dbReference>
<dbReference type="GO" id="GO:0005886">
    <property type="term" value="C:plasma membrane"/>
    <property type="evidence" value="ECO:0007669"/>
    <property type="project" value="UniProtKB-SubCell"/>
</dbReference>
<keyword evidence="7 9" id="KW-0472">Membrane</keyword>
<evidence type="ECO:0000256" key="6">
    <source>
        <dbReference type="ARBA" id="ARBA00022989"/>
    </source>
</evidence>
<dbReference type="Gene3D" id="1.10.3470.10">
    <property type="entry name" value="ABC transporter involved in vitamin B12 uptake, BtuC"/>
    <property type="match status" value="1"/>
</dbReference>
<keyword evidence="11" id="KW-1185">Reference proteome</keyword>
<organism evidence="10 11">
    <name type="scientific">Schaalia hyovaginalis</name>
    <dbReference type="NCBI Taxonomy" id="29316"/>
    <lineage>
        <taxon>Bacteria</taxon>
        <taxon>Bacillati</taxon>
        <taxon>Actinomycetota</taxon>
        <taxon>Actinomycetes</taxon>
        <taxon>Actinomycetales</taxon>
        <taxon>Actinomycetaceae</taxon>
        <taxon>Schaalia</taxon>
    </lineage>
</organism>
<proteinExistence type="inferred from homology"/>
<evidence type="ECO:0000256" key="2">
    <source>
        <dbReference type="ARBA" id="ARBA00007935"/>
    </source>
</evidence>
<feature type="transmembrane region" description="Helical" evidence="9">
    <location>
        <begin position="80"/>
        <end position="97"/>
    </location>
</feature>
<keyword evidence="4" id="KW-1003">Cell membrane</keyword>
<dbReference type="Proteomes" id="UP000617426">
    <property type="component" value="Unassembled WGS sequence"/>
</dbReference>
<feature type="transmembrane region" description="Helical" evidence="9">
    <location>
        <begin position="213"/>
        <end position="236"/>
    </location>
</feature>
<dbReference type="EMBL" id="JACHMK010000001">
    <property type="protein sequence ID" value="MBB6335207.1"/>
    <property type="molecule type" value="Genomic_DNA"/>
</dbReference>
<accession>A0A923E5J1</accession>
<dbReference type="AlphaFoldDB" id="A0A923E5J1"/>
<name>A0A923E5J1_9ACTO</name>
<feature type="transmembrane region" description="Helical" evidence="9">
    <location>
        <begin position="109"/>
        <end position="127"/>
    </location>
</feature>
<evidence type="ECO:0000256" key="4">
    <source>
        <dbReference type="ARBA" id="ARBA00022475"/>
    </source>
</evidence>
<dbReference type="RefSeq" id="WP_343058783.1">
    <property type="nucleotide sequence ID" value="NZ_JACHMK010000001.1"/>
</dbReference>
<comment type="similarity">
    <text evidence="2">Belongs to the binding-protein-dependent transport system permease family. FecCD subfamily.</text>
</comment>
<evidence type="ECO:0000256" key="3">
    <source>
        <dbReference type="ARBA" id="ARBA00022448"/>
    </source>
</evidence>
<feature type="transmembrane region" description="Helical" evidence="9">
    <location>
        <begin position="133"/>
        <end position="156"/>
    </location>
</feature>
<feature type="region of interest" description="Disordered" evidence="8">
    <location>
        <begin position="1"/>
        <end position="25"/>
    </location>
</feature>
<evidence type="ECO:0000313" key="11">
    <source>
        <dbReference type="Proteomes" id="UP000617426"/>
    </source>
</evidence>
<comment type="subcellular location">
    <subcellularLocation>
        <location evidence="1">Cell membrane</location>
        <topology evidence="1">Multi-pass membrane protein</topology>
    </subcellularLocation>
</comment>
<reference evidence="10" key="1">
    <citation type="submission" date="2020-08" db="EMBL/GenBank/DDBJ databases">
        <title>Sequencing the genomes of 1000 actinobacteria strains.</title>
        <authorList>
            <person name="Klenk H.-P."/>
        </authorList>
    </citation>
    <scope>NUCLEOTIDE SEQUENCE</scope>
    <source>
        <strain evidence="10">DSM 10695</strain>
    </source>
</reference>
<dbReference type="InterPro" id="IPR037294">
    <property type="entry name" value="ABC_BtuC-like"/>
</dbReference>
<dbReference type="SUPFAM" id="SSF81345">
    <property type="entry name" value="ABC transporter involved in vitamin B12 uptake, BtuC"/>
    <property type="match status" value="1"/>
</dbReference>
<feature type="transmembrane region" description="Helical" evidence="9">
    <location>
        <begin position="40"/>
        <end position="60"/>
    </location>
</feature>
<comment type="caution">
    <text evidence="10">The sequence shown here is derived from an EMBL/GenBank/DDBJ whole genome shotgun (WGS) entry which is preliminary data.</text>
</comment>